<dbReference type="SUPFAM" id="SSF53756">
    <property type="entry name" value="UDP-Glycosyltransferase/glycogen phosphorylase"/>
    <property type="match status" value="1"/>
</dbReference>
<evidence type="ECO:0000313" key="2">
    <source>
        <dbReference type="Proteomes" id="UP001190700"/>
    </source>
</evidence>
<protein>
    <submittedName>
        <fullName evidence="1">Uncharacterized protein</fullName>
    </submittedName>
</protein>
<dbReference type="EMBL" id="LGRX02007764">
    <property type="protein sequence ID" value="KAK3274364.1"/>
    <property type="molecule type" value="Genomic_DNA"/>
</dbReference>
<keyword evidence="2" id="KW-1185">Reference proteome</keyword>
<dbReference type="PANTHER" id="PTHR46656">
    <property type="entry name" value="PUTATIVE-RELATED"/>
    <property type="match status" value="1"/>
</dbReference>
<organism evidence="1 2">
    <name type="scientific">Cymbomonas tetramitiformis</name>
    <dbReference type="NCBI Taxonomy" id="36881"/>
    <lineage>
        <taxon>Eukaryota</taxon>
        <taxon>Viridiplantae</taxon>
        <taxon>Chlorophyta</taxon>
        <taxon>Pyramimonadophyceae</taxon>
        <taxon>Pyramimonadales</taxon>
        <taxon>Pyramimonadaceae</taxon>
        <taxon>Cymbomonas</taxon>
    </lineage>
</organism>
<dbReference type="Proteomes" id="UP001190700">
    <property type="component" value="Unassembled WGS sequence"/>
</dbReference>
<comment type="caution">
    <text evidence="1">The sequence shown here is derived from an EMBL/GenBank/DDBJ whole genome shotgun (WGS) entry which is preliminary data.</text>
</comment>
<name>A0AAE0GA27_9CHLO</name>
<reference evidence="1 2" key="1">
    <citation type="journal article" date="2015" name="Genome Biol. Evol.">
        <title>Comparative Genomics of a Bacterivorous Green Alga Reveals Evolutionary Causalities and Consequences of Phago-Mixotrophic Mode of Nutrition.</title>
        <authorList>
            <person name="Burns J.A."/>
            <person name="Paasch A."/>
            <person name="Narechania A."/>
            <person name="Kim E."/>
        </authorList>
    </citation>
    <scope>NUCLEOTIDE SEQUENCE [LARGE SCALE GENOMIC DNA]</scope>
    <source>
        <strain evidence="1 2">PLY_AMNH</strain>
    </source>
</reference>
<evidence type="ECO:0000313" key="1">
    <source>
        <dbReference type="EMBL" id="KAK3274364.1"/>
    </source>
</evidence>
<dbReference type="PANTHER" id="PTHR46656:SF3">
    <property type="entry name" value="PUTATIVE-RELATED"/>
    <property type="match status" value="1"/>
</dbReference>
<sequence length="262" mass="29522">MHRVDITNKVIYMIALTAALAHHSHCSQTDSEQLPFNLWWFAPFLSGGGYCSEAISFITALAQRTELAKKLYITPFADSDNPVFYRGLDLKTQSTMKELFRSPRASARGHVVICHSEPGAWNPPLYSTTPCPPNKYDEAQYVIGRTMFETDRLTPEHVKRCNRMNEVWVPSEFHREVFAAAGVERSKLVKMPEPVDVEFFTPANEPLQLPQGQLVFGSARPQAASFSFLSIFKWEDRKGWDVLVRLACLSVNTAPGGGHHVH</sequence>
<gene>
    <name evidence="1" type="ORF">CYMTET_17449</name>
</gene>
<accession>A0AAE0GA27</accession>
<dbReference type="AlphaFoldDB" id="A0AAE0GA27"/>
<proteinExistence type="predicted"/>